<comment type="caution">
    <text evidence="8">The sequence shown here is derived from an EMBL/GenBank/DDBJ whole genome shotgun (WGS) entry which is preliminary data.</text>
</comment>
<keyword evidence="4" id="KW-0418">Kinase</keyword>
<evidence type="ECO:0000313" key="8">
    <source>
        <dbReference type="EMBL" id="CAL5229304.1"/>
    </source>
</evidence>
<sequence length="365" mass="40913">MGFLPMNSEAFAGNFASACAEPGEPHRRAQATVAESPYYVGNLGKYVQTGVLGNGTFGLVIQAKDNDAQPPVEVAIKLLPRGSFIKNFKTYVNREILHQSSLKHPFIISLREVFLTPQHLAIAMEYAKGGNLFHYLLQHGPHCRLTEAKAQWIFQQLIIGLDYCHRRGVANRDLKLENLLLDREEGPGNRPLLKICDFGYSKHEMNSSAKTNVGTPIYMAPEIILGSNRYNAKMADIWSTGIILYAILFGRYPFNAQEREYARRIVDAAYVIPADVPVSPVCLDLVRRILVADPAKRLSMEGIKRHPWFLKDLPPGALDMNDFYLQAPPFLDQYKEGVYSLMRQAQLVGQPSTALETCMGLKPCM</sequence>
<dbReference type="SMART" id="SM00220">
    <property type="entry name" value="S_TKc"/>
    <property type="match status" value="1"/>
</dbReference>
<dbReference type="InterPro" id="IPR017441">
    <property type="entry name" value="Protein_kinase_ATP_BS"/>
</dbReference>
<protein>
    <submittedName>
        <fullName evidence="8">G12605 protein</fullName>
    </submittedName>
</protein>
<evidence type="ECO:0000256" key="4">
    <source>
        <dbReference type="ARBA" id="ARBA00022777"/>
    </source>
</evidence>
<dbReference type="InterPro" id="IPR030616">
    <property type="entry name" value="Aur-like"/>
</dbReference>
<evidence type="ECO:0000256" key="5">
    <source>
        <dbReference type="ARBA" id="ARBA00022840"/>
    </source>
</evidence>
<keyword evidence="1" id="KW-0723">Serine/threonine-protein kinase</keyword>
<proteinExistence type="predicted"/>
<keyword evidence="3 6" id="KW-0547">Nucleotide-binding</keyword>
<evidence type="ECO:0000256" key="6">
    <source>
        <dbReference type="PROSITE-ProRule" id="PRU10141"/>
    </source>
</evidence>
<evidence type="ECO:0000256" key="2">
    <source>
        <dbReference type="ARBA" id="ARBA00022679"/>
    </source>
</evidence>
<feature type="binding site" evidence="6">
    <location>
        <position position="77"/>
    </location>
    <ligand>
        <name>ATP</name>
        <dbReference type="ChEBI" id="CHEBI:30616"/>
    </ligand>
</feature>
<evidence type="ECO:0000259" key="7">
    <source>
        <dbReference type="PROSITE" id="PS50011"/>
    </source>
</evidence>
<keyword evidence="2" id="KW-0808">Transferase</keyword>
<dbReference type="Gene3D" id="1.10.510.10">
    <property type="entry name" value="Transferase(Phosphotransferase) domain 1"/>
    <property type="match status" value="1"/>
</dbReference>
<keyword evidence="5 6" id="KW-0067">ATP-binding</keyword>
<feature type="domain" description="Protein kinase" evidence="7">
    <location>
        <begin position="46"/>
        <end position="309"/>
    </location>
</feature>
<dbReference type="PROSITE" id="PS00107">
    <property type="entry name" value="PROTEIN_KINASE_ATP"/>
    <property type="match status" value="1"/>
</dbReference>
<evidence type="ECO:0000256" key="1">
    <source>
        <dbReference type="ARBA" id="ARBA00022527"/>
    </source>
</evidence>
<organism evidence="8 9">
    <name type="scientific">Coccomyxa viridis</name>
    <dbReference type="NCBI Taxonomy" id="1274662"/>
    <lineage>
        <taxon>Eukaryota</taxon>
        <taxon>Viridiplantae</taxon>
        <taxon>Chlorophyta</taxon>
        <taxon>core chlorophytes</taxon>
        <taxon>Trebouxiophyceae</taxon>
        <taxon>Trebouxiophyceae incertae sedis</taxon>
        <taxon>Coccomyxaceae</taxon>
        <taxon>Coccomyxa</taxon>
    </lineage>
</organism>
<dbReference type="PROSITE" id="PS50011">
    <property type="entry name" value="PROTEIN_KINASE_DOM"/>
    <property type="match status" value="1"/>
</dbReference>
<dbReference type="Proteomes" id="UP001497392">
    <property type="component" value="Unassembled WGS sequence"/>
</dbReference>
<keyword evidence="9" id="KW-1185">Reference proteome</keyword>
<dbReference type="SUPFAM" id="SSF56112">
    <property type="entry name" value="Protein kinase-like (PK-like)"/>
    <property type="match status" value="1"/>
</dbReference>
<dbReference type="PANTHER" id="PTHR24350">
    <property type="entry name" value="SERINE/THREONINE-PROTEIN KINASE IAL-RELATED"/>
    <property type="match status" value="1"/>
</dbReference>
<gene>
    <name evidence="8" type="primary">g12605</name>
    <name evidence="8" type="ORF">VP750_LOCUS11210</name>
</gene>
<name>A0ABP1GAS5_9CHLO</name>
<dbReference type="CDD" id="cd14003">
    <property type="entry name" value="STKc_AMPK-like"/>
    <property type="match status" value="1"/>
</dbReference>
<evidence type="ECO:0000256" key="3">
    <source>
        <dbReference type="ARBA" id="ARBA00022741"/>
    </source>
</evidence>
<reference evidence="8 9" key="1">
    <citation type="submission" date="2024-06" db="EMBL/GenBank/DDBJ databases">
        <authorList>
            <person name="Kraege A."/>
            <person name="Thomma B."/>
        </authorList>
    </citation>
    <scope>NUCLEOTIDE SEQUENCE [LARGE SCALE GENOMIC DNA]</scope>
</reference>
<accession>A0ABP1GAS5</accession>
<dbReference type="InterPro" id="IPR000719">
    <property type="entry name" value="Prot_kinase_dom"/>
</dbReference>
<dbReference type="InterPro" id="IPR011009">
    <property type="entry name" value="Kinase-like_dom_sf"/>
</dbReference>
<dbReference type="EMBL" id="CAXHTA020000020">
    <property type="protein sequence ID" value="CAL5229304.1"/>
    <property type="molecule type" value="Genomic_DNA"/>
</dbReference>
<dbReference type="Pfam" id="PF00069">
    <property type="entry name" value="Pkinase"/>
    <property type="match status" value="1"/>
</dbReference>
<evidence type="ECO:0000313" key="9">
    <source>
        <dbReference type="Proteomes" id="UP001497392"/>
    </source>
</evidence>